<dbReference type="HOGENOM" id="CLU_1941738_0_0_1"/>
<evidence type="ECO:0000313" key="3">
    <source>
        <dbReference type="Proteomes" id="UP000004995"/>
    </source>
</evidence>
<evidence type="ECO:0000256" key="1">
    <source>
        <dbReference type="SAM" id="MobiDB-lite"/>
    </source>
</evidence>
<reference evidence="2" key="2">
    <citation type="submission" date="2018-08" db="UniProtKB">
        <authorList>
            <consortium name="EnsemblPlants"/>
        </authorList>
    </citation>
    <scope>IDENTIFICATION</scope>
    <source>
        <strain evidence="2">Yugu1</strain>
    </source>
</reference>
<protein>
    <submittedName>
        <fullName evidence="2">Uncharacterized protein</fullName>
    </submittedName>
</protein>
<reference evidence="3" key="1">
    <citation type="journal article" date="2012" name="Nat. Biotechnol.">
        <title>Reference genome sequence of the model plant Setaria.</title>
        <authorList>
            <person name="Bennetzen J.L."/>
            <person name="Schmutz J."/>
            <person name="Wang H."/>
            <person name="Percifield R."/>
            <person name="Hawkins J."/>
            <person name="Pontaroli A.C."/>
            <person name="Estep M."/>
            <person name="Feng L."/>
            <person name="Vaughn J.N."/>
            <person name="Grimwood J."/>
            <person name="Jenkins J."/>
            <person name="Barry K."/>
            <person name="Lindquist E."/>
            <person name="Hellsten U."/>
            <person name="Deshpande S."/>
            <person name="Wang X."/>
            <person name="Wu X."/>
            <person name="Mitros T."/>
            <person name="Triplett J."/>
            <person name="Yang X."/>
            <person name="Ye C.Y."/>
            <person name="Mauro-Herrera M."/>
            <person name="Wang L."/>
            <person name="Li P."/>
            <person name="Sharma M."/>
            <person name="Sharma R."/>
            <person name="Ronald P.C."/>
            <person name="Panaud O."/>
            <person name="Kellogg E.A."/>
            <person name="Brutnell T.P."/>
            <person name="Doust A.N."/>
            <person name="Tuskan G.A."/>
            <person name="Rokhsar D."/>
            <person name="Devos K.M."/>
        </authorList>
    </citation>
    <scope>NUCLEOTIDE SEQUENCE [LARGE SCALE GENOMIC DNA]</scope>
    <source>
        <strain evidence="3">cv. Yugu1</strain>
    </source>
</reference>
<sequence length="130" mass="13732">MCPGGVVGAAATASVRSSAGHHGPAVLPTRCSLDASWTSRQPSRAPASDQTGGVPQTEEGRTFCSVSEGRHCNDQRGNEAAVGVDLVTKFTGPWDPGVRIGKHGKILRKYFYRVGTKMSPFSETGITFPE</sequence>
<evidence type="ECO:0000313" key="2">
    <source>
        <dbReference type="EnsemblPlants" id="KQL07815"/>
    </source>
</evidence>
<feature type="region of interest" description="Disordered" evidence="1">
    <location>
        <begin position="35"/>
        <end position="60"/>
    </location>
</feature>
<keyword evidence="3" id="KW-1185">Reference proteome</keyword>
<name>K3XN59_SETIT</name>
<accession>K3XN59</accession>
<dbReference type="Proteomes" id="UP000004995">
    <property type="component" value="Unassembled WGS sequence"/>
</dbReference>
<dbReference type="EnsemblPlants" id="KQL07815">
    <property type="protein sequence ID" value="KQL07815"/>
    <property type="gene ID" value="SETIT_003332mg"/>
</dbReference>
<organism evidence="2 3">
    <name type="scientific">Setaria italica</name>
    <name type="common">Foxtail millet</name>
    <name type="synonym">Panicum italicum</name>
    <dbReference type="NCBI Taxonomy" id="4555"/>
    <lineage>
        <taxon>Eukaryota</taxon>
        <taxon>Viridiplantae</taxon>
        <taxon>Streptophyta</taxon>
        <taxon>Embryophyta</taxon>
        <taxon>Tracheophyta</taxon>
        <taxon>Spermatophyta</taxon>
        <taxon>Magnoliopsida</taxon>
        <taxon>Liliopsida</taxon>
        <taxon>Poales</taxon>
        <taxon>Poaceae</taxon>
        <taxon>PACMAD clade</taxon>
        <taxon>Panicoideae</taxon>
        <taxon>Panicodae</taxon>
        <taxon>Paniceae</taxon>
        <taxon>Cenchrinae</taxon>
        <taxon>Setaria</taxon>
    </lineage>
</organism>
<dbReference type="InParanoid" id="K3XN59"/>
<dbReference type="Gramene" id="KQL07815">
    <property type="protein sequence ID" value="KQL07815"/>
    <property type="gene ID" value="SETIT_003332mg"/>
</dbReference>
<dbReference type="EMBL" id="AGNK02003378">
    <property type="status" value="NOT_ANNOTATED_CDS"/>
    <property type="molecule type" value="Genomic_DNA"/>
</dbReference>
<feature type="compositionally biased region" description="Polar residues" evidence="1">
    <location>
        <begin position="35"/>
        <end position="54"/>
    </location>
</feature>
<dbReference type="AlphaFoldDB" id="K3XN59"/>
<proteinExistence type="predicted"/>